<dbReference type="CDD" id="cd07381">
    <property type="entry name" value="MPP_CapA"/>
    <property type="match status" value="1"/>
</dbReference>
<feature type="domain" description="Capsule synthesis protein CapA" evidence="3">
    <location>
        <begin position="112"/>
        <end position="354"/>
    </location>
</feature>
<feature type="compositionally biased region" description="Acidic residues" evidence="2">
    <location>
        <begin position="87"/>
        <end position="104"/>
    </location>
</feature>
<accession>A0ABT2UYJ9</accession>
<evidence type="ECO:0000313" key="5">
    <source>
        <dbReference type="Proteomes" id="UP001652395"/>
    </source>
</evidence>
<dbReference type="PANTHER" id="PTHR33393:SF13">
    <property type="entry name" value="PGA BIOSYNTHESIS PROTEIN CAPA"/>
    <property type="match status" value="1"/>
</dbReference>
<sequence>MEKGKRILLTLLFVILAAMVIMAGTFLAGGGLKPRPGVDRGEREIAQAYPEPSEGQTAGAEAGQEIKDSQEMKNGQETKTSIRLETAAEETEMETDADVPEEAGGESGEPCTLLFAGDVYLSEHVLGAYSRAGNITGVLDQGILKETLEADIFMVNQEFPFTDRGTKAADKQFTFRLPPEKVSILTEMGVDLVTLANNHILDFGPEGITDSIKALDGAGIRHVGAGENRDQAERLEILEVHGKRIGFLGTSRVYMSADWAAGPDHPGVFSTYDPARALEAIKTARGQCDYLVVYVHWGVERETEPKDYQRAMGRQYIDAGADLVIGSHPHVLQPVEYYNGKPIVYSLGNFVFGSSIPSTILFKVVLDGEEIQVTEIPCTSSGGYTRLK</sequence>
<name>A0ABT2UYJ9_9FIRM</name>
<dbReference type="SUPFAM" id="SSF56300">
    <property type="entry name" value="Metallo-dependent phosphatases"/>
    <property type="match status" value="1"/>
</dbReference>
<comment type="similarity">
    <text evidence="1">Belongs to the CapA family.</text>
</comment>
<dbReference type="RefSeq" id="WP_262563036.1">
    <property type="nucleotide sequence ID" value="NZ_JAOQJF010000010.1"/>
</dbReference>
<feature type="region of interest" description="Disordered" evidence="2">
    <location>
        <begin position="48"/>
        <end position="108"/>
    </location>
</feature>
<proteinExistence type="inferred from homology"/>
<evidence type="ECO:0000256" key="2">
    <source>
        <dbReference type="SAM" id="MobiDB-lite"/>
    </source>
</evidence>
<comment type="caution">
    <text evidence="4">The sequence shown here is derived from an EMBL/GenBank/DDBJ whole genome shotgun (WGS) entry which is preliminary data.</text>
</comment>
<dbReference type="Proteomes" id="UP001652395">
    <property type="component" value="Unassembled WGS sequence"/>
</dbReference>
<evidence type="ECO:0000313" key="4">
    <source>
        <dbReference type="EMBL" id="MCU6799710.1"/>
    </source>
</evidence>
<dbReference type="Gene3D" id="3.60.21.10">
    <property type="match status" value="1"/>
</dbReference>
<organism evidence="4 5">
    <name type="scientific">Alitiscatomonas aceti</name>
    <dbReference type="NCBI Taxonomy" id="2981724"/>
    <lineage>
        <taxon>Bacteria</taxon>
        <taxon>Bacillati</taxon>
        <taxon>Bacillota</taxon>
        <taxon>Clostridia</taxon>
        <taxon>Lachnospirales</taxon>
        <taxon>Lachnospiraceae</taxon>
        <taxon>Alitiscatomonas</taxon>
    </lineage>
</organism>
<reference evidence="4 5" key="1">
    <citation type="journal article" date="2021" name="ISME Commun">
        <title>Automated analysis of genomic sequences facilitates high-throughput and comprehensive description of bacteria.</title>
        <authorList>
            <person name="Hitch T.C.A."/>
        </authorList>
    </citation>
    <scope>NUCLEOTIDE SEQUENCE [LARGE SCALE GENOMIC DNA]</scope>
    <source>
        <strain evidence="5">f_CCE</strain>
    </source>
</reference>
<dbReference type="EMBL" id="JAOQJF010000010">
    <property type="protein sequence ID" value="MCU6799710.1"/>
    <property type="molecule type" value="Genomic_DNA"/>
</dbReference>
<dbReference type="PANTHER" id="PTHR33393">
    <property type="entry name" value="POLYGLUTAMINE SYNTHESIS ACCESSORY PROTEIN RV0574C-RELATED"/>
    <property type="match status" value="1"/>
</dbReference>
<gene>
    <name evidence="4" type="ORF">OCV69_07150</name>
</gene>
<protein>
    <submittedName>
        <fullName evidence="4">CapA family protein</fullName>
    </submittedName>
</protein>
<dbReference type="InterPro" id="IPR052169">
    <property type="entry name" value="CW_Biosynth-Accessory"/>
</dbReference>
<dbReference type="InterPro" id="IPR019079">
    <property type="entry name" value="Capsule_synth_CapA"/>
</dbReference>
<dbReference type="Pfam" id="PF09587">
    <property type="entry name" value="PGA_cap"/>
    <property type="match status" value="1"/>
</dbReference>
<dbReference type="SMART" id="SM00854">
    <property type="entry name" value="PGA_cap"/>
    <property type="match status" value="1"/>
</dbReference>
<evidence type="ECO:0000256" key="1">
    <source>
        <dbReference type="ARBA" id="ARBA00005662"/>
    </source>
</evidence>
<evidence type="ECO:0000259" key="3">
    <source>
        <dbReference type="SMART" id="SM00854"/>
    </source>
</evidence>
<feature type="compositionally biased region" description="Basic and acidic residues" evidence="2">
    <location>
        <begin position="64"/>
        <end position="82"/>
    </location>
</feature>
<keyword evidence="5" id="KW-1185">Reference proteome</keyword>
<dbReference type="InterPro" id="IPR029052">
    <property type="entry name" value="Metallo-depent_PP-like"/>
</dbReference>